<evidence type="ECO:0000313" key="3">
    <source>
        <dbReference type="Proteomes" id="UP000029723"/>
    </source>
</evidence>
<feature type="signal peptide" evidence="1">
    <location>
        <begin position="1"/>
        <end position="23"/>
    </location>
</feature>
<reference evidence="2 3" key="1">
    <citation type="submission" date="2014-07" db="EMBL/GenBank/DDBJ databases">
        <authorList>
            <person name="McCorrison J."/>
            <person name="Sanka R."/>
            <person name="Torralba M."/>
            <person name="Gillis M."/>
            <person name="Haft D.H."/>
            <person name="Methe B."/>
            <person name="Sutton G."/>
            <person name="Nelson K.E."/>
        </authorList>
    </citation>
    <scope>NUCLEOTIDE SEQUENCE [LARGE SCALE GENOMIC DNA]</scope>
    <source>
        <strain evidence="2 3">S9-PR14</strain>
    </source>
</reference>
<dbReference type="Proteomes" id="UP000029723">
    <property type="component" value="Unassembled WGS sequence"/>
</dbReference>
<accession>A0A098YTM3</accession>
<gene>
    <name evidence="2" type="ORF">HMPREF9304_03160</name>
</gene>
<evidence type="ECO:0000256" key="1">
    <source>
        <dbReference type="SAM" id="SignalP"/>
    </source>
</evidence>
<sequence>MTMKKTTIFLAFLLLGATLNMSAQQPNKKKKTFEEKVSKFVKQTKKELEQAGHELGDAIGFDDRLYSKADLLRVNGSYYMPLYSTDMYKGDSALEFRTQCTKLFRQKYPKANILSVAIPQKDWTLEKIEKDDEIVGYRKTLHCFVIARDGDEGYINAKFTYGQSKKVGHDFVRSVAEWPKWERTDVLTTSVYQQLLKL</sequence>
<evidence type="ECO:0000313" key="2">
    <source>
        <dbReference type="EMBL" id="KGI22652.1"/>
    </source>
</evidence>
<keyword evidence="1" id="KW-0732">Signal</keyword>
<dbReference type="EMBL" id="JRPQ01000062">
    <property type="protein sequence ID" value="KGI22652.1"/>
    <property type="molecule type" value="Genomic_DNA"/>
</dbReference>
<comment type="caution">
    <text evidence="2">The sequence shown here is derived from an EMBL/GenBank/DDBJ whole genome shotgun (WGS) entry which is preliminary data.</text>
</comment>
<protein>
    <submittedName>
        <fullName evidence="2">Teichoic acid biosynthesis protein B</fullName>
    </submittedName>
</protein>
<organism evidence="2 3">
    <name type="scientific">Hoylesella timonensis S9-PR14</name>
    <dbReference type="NCBI Taxonomy" id="1401062"/>
    <lineage>
        <taxon>Bacteria</taxon>
        <taxon>Pseudomonadati</taxon>
        <taxon>Bacteroidota</taxon>
        <taxon>Bacteroidia</taxon>
        <taxon>Bacteroidales</taxon>
        <taxon>Prevotellaceae</taxon>
        <taxon>Hoylesella</taxon>
    </lineage>
</organism>
<dbReference type="OrthoDB" id="1076177at2"/>
<dbReference type="AlphaFoldDB" id="A0A098YTM3"/>
<name>A0A098YTM3_9BACT</name>
<feature type="chain" id="PRO_5001942774" evidence="1">
    <location>
        <begin position="24"/>
        <end position="198"/>
    </location>
</feature>
<proteinExistence type="predicted"/>